<dbReference type="InterPro" id="IPR002018">
    <property type="entry name" value="CarbesteraseB"/>
</dbReference>
<dbReference type="Proteomes" id="UP000823906">
    <property type="component" value="Unassembled WGS sequence"/>
</dbReference>
<dbReference type="AlphaFoldDB" id="A0A9D2PA08"/>
<sequence length="441" mass="47999">MIQQHVCSTPCGDIQGVAAAAPGVTAFKGIRYAEAGRWEYPKQVTHWEGVYDASRFGPNAMQDAAFTPEDQNGRSPFYYHEFREGLDYSYSEDCQYLNIWAPDNAEKAPVIVYIHGGAFLSGSGWDKAFDEPVWPQKGVIAVTLNYRLGLFGYACLPELAAEAGHAGNYGLYDQLCALQWVHDNIAAFGGDPDNITVMGQSAGAHSVQMLCSTKAAQGLIAKAVMSSGAGDDSVLFAGDWVMEHKYPFWTAWKEATGASTLAELRALPPQALLEAMGKQFTAQGFGKVMANMGPVWDNALFPDEGFTLPIPYLAGGNTQDMKPEMTADALRWCQKQPADSYAWCFARQLPGDDKGAWHSADLWYWFGTLTNSWRPFNDGDRALSGAMVSYLTHFAASGNPNGAGLPVWETARHSGQVLRLDVLAPAMAGLGKEAKTNVFGW</sequence>
<dbReference type="InterPro" id="IPR019826">
    <property type="entry name" value="Carboxylesterase_B_AS"/>
</dbReference>
<dbReference type="Pfam" id="PF00135">
    <property type="entry name" value="COesterase"/>
    <property type="match status" value="2"/>
</dbReference>
<evidence type="ECO:0000259" key="4">
    <source>
        <dbReference type="Pfam" id="PF00135"/>
    </source>
</evidence>
<dbReference type="InterPro" id="IPR029058">
    <property type="entry name" value="AB_hydrolase_fold"/>
</dbReference>
<feature type="domain" description="Carboxylesterase type B" evidence="4">
    <location>
        <begin position="4"/>
        <end position="306"/>
    </location>
</feature>
<dbReference type="EMBL" id="DWWN01000065">
    <property type="protein sequence ID" value="HJC46339.1"/>
    <property type="molecule type" value="Genomic_DNA"/>
</dbReference>
<gene>
    <name evidence="5" type="ORF">H9703_09470</name>
</gene>
<comment type="similarity">
    <text evidence="1 3">Belongs to the type-B carboxylesterase/lipase family.</text>
</comment>
<evidence type="ECO:0000313" key="5">
    <source>
        <dbReference type="EMBL" id="HJC46339.1"/>
    </source>
</evidence>
<proteinExistence type="inferred from homology"/>
<dbReference type="InterPro" id="IPR050309">
    <property type="entry name" value="Type-B_Carboxylest/Lipase"/>
</dbReference>
<evidence type="ECO:0000256" key="1">
    <source>
        <dbReference type="ARBA" id="ARBA00005964"/>
    </source>
</evidence>
<dbReference type="Gene3D" id="3.40.50.1820">
    <property type="entry name" value="alpha/beta hydrolase"/>
    <property type="match status" value="2"/>
</dbReference>
<keyword evidence="2 3" id="KW-0378">Hydrolase</keyword>
<dbReference type="EC" id="3.1.1.-" evidence="3"/>
<protein>
    <recommendedName>
        <fullName evidence="3">Carboxylic ester hydrolase</fullName>
        <ecNumber evidence="3">3.1.1.-</ecNumber>
    </recommendedName>
</protein>
<accession>A0A9D2PA08</accession>
<evidence type="ECO:0000313" key="6">
    <source>
        <dbReference type="Proteomes" id="UP000823906"/>
    </source>
</evidence>
<dbReference type="PROSITE" id="PS00122">
    <property type="entry name" value="CARBOXYLESTERASE_B_1"/>
    <property type="match status" value="1"/>
</dbReference>
<dbReference type="GO" id="GO:0016787">
    <property type="term" value="F:hydrolase activity"/>
    <property type="evidence" value="ECO:0007669"/>
    <property type="project" value="UniProtKB-KW"/>
</dbReference>
<reference evidence="5" key="2">
    <citation type="submission" date="2021-04" db="EMBL/GenBank/DDBJ databases">
        <authorList>
            <person name="Gilroy R."/>
        </authorList>
    </citation>
    <scope>NUCLEOTIDE SEQUENCE</scope>
    <source>
        <strain evidence="5">ChiSjej5B23-2810</strain>
    </source>
</reference>
<name>A0A9D2PA08_9FIRM</name>
<dbReference type="SUPFAM" id="SSF53474">
    <property type="entry name" value="alpha/beta-Hydrolases"/>
    <property type="match status" value="1"/>
</dbReference>
<dbReference type="PANTHER" id="PTHR11559">
    <property type="entry name" value="CARBOXYLESTERASE"/>
    <property type="match status" value="1"/>
</dbReference>
<reference evidence="5" key="1">
    <citation type="journal article" date="2021" name="PeerJ">
        <title>Extensive microbial diversity within the chicken gut microbiome revealed by metagenomics and culture.</title>
        <authorList>
            <person name="Gilroy R."/>
            <person name="Ravi A."/>
            <person name="Getino M."/>
            <person name="Pursley I."/>
            <person name="Horton D.L."/>
            <person name="Alikhan N.F."/>
            <person name="Baker D."/>
            <person name="Gharbi K."/>
            <person name="Hall N."/>
            <person name="Watson M."/>
            <person name="Adriaenssens E.M."/>
            <person name="Foster-Nyarko E."/>
            <person name="Jarju S."/>
            <person name="Secka A."/>
            <person name="Antonio M."/>
            <person name="Oren A."/>
            <person name="Chaudhuri R.R."/>
            <person name="La Ragione R."/>
            <person name="Hildebrand F."/>
            <person name="Pallen M.J."/>
        </authorList>
    </citation>
    <scope>NUCLEOTIDE SEQUENCE</scope>
    <source>
        <strain evidence="5">ChiSjej5B23-2810</strain>
    </source>
</reference>
<organism evidence="5 6">
    <name type="scientific">Candidatus Faecalibacterium faecigallinarum</name>
    <dbReference type="NCBI Taxonomy" id="2838577"/>
    <lineage>
        <taxon>Bacteria</taxon>
        <taxon>Bacillati</taxon>
        <taxon>Bacillota</taxon>
        <taxon>Clostridia</taxon>
        <taxon>Eubacteriales</taxon>
        <taxon>Oscillospiraceae</taxon>
        <taxon>Faecalibacterium</taxon>
    </lineage>
</organism>
<feature type="domain" description="Carboxylesterase type B" evidence="4">
    <location>
        <begin position="350"/>
        <end position="421"/>
    </location>
</feature>
<evidence type="ECO:0000256" key="2">
    <source>
        <dbReference type="ARBA" id="ARBA00022801"/>
    </source>
</evidence>
<evidence type="ECO:0000256" key="3">
    <source>
        <dbReference type="RuleBase" id="RU361235"/>
    </source>
</evidence>
<comment type="caution">
    <text evidence="5">The sequence shown here is derived from an EMBL/GenBank/DDBJ whole genome shotgun (WGS) entry which is preliminary data.</text>
</comment>